<keyword evidence="5" id="KW-0028">Amino-acid biosynthesis</keyword>
<dbReference type="InterPro" id="IPR002933">
    <property type="entry name" value="Peptidase_M20"/>
</dbReference>
<dbReference type="FunFam" id="3.30.70.360:FF:000003">
    <property type="entry name" value="Acetylornithine deacetylase"/>
    <property type="match status" value="1"/>
</dbReference>
<comment type="subcellular location">
    <subcellularLocation>
        <location evidence="1">Cytoplasm</location>
    </subcellularLocation>
</comment>
<dbReference type="NCBIfam" id="NF003474">
    <property type="entry name" value="PRK05111.1"/>
    <property type="match status" value="1"/>
</dbReference>
<dbReference type="InterPro" id="IPR036264">
    <property type="entry name" value="Bact_exopeptidase_dim_dom"/>
</dbReference>
<evidence type="ECO:0000259" key="10">
    <source>
        <dbReference type="Pfam" id="PF07687"/>
    </source>
</evidence>
<dbReference type="Pfam" id="PF07687">
    <property type="entry name" value="M20_dimer"/>
    <property type="match status" value="1"/>
</dbReference>
<dbReference type="PANTHER" id="PTHR43808">
    <property type="entry name" value="ACETYLORNITHINE DEACETYLASE"/>
    <property type="match status" value="1"/>
</dbReference>
<dbReference type="SUPFAM" id="SSF53187">
    <property type="entry name" value="Zn-dependent exopeptidases"/>
    <property type="match status" value="1"/>
</dbReference>
<keyword evidence="7" id="KW-0378">Hydrolase</keyword>
<evidence type="ECO:0000256" key="2">
    <source>
        <dbReference type="ARBA" id="ARBA00005691"/>
    </source>
</evidence>
<protein>
    <submittedName>
        <fullName evidence="11">Acetylornithine deacetylase</fullName>
    </submittedName>
</protein>
<comment type="caution">
    <text evidence="11">The sequence shown here is derived from an EMBL/GenBank/DDBJ whole genome shotgun (WGS) entry which is preliminary data.</text>
</comment>
<dbReference type="PANTHER" id="PTHR43808:SF1">
    <property type="entry name" value="ACETYLORNITHINE DEACETYLASE"/>
    <property type="match status" value="1"/>
</dbReference>
<evidence type="ECO:0000256" key="6">
    <source>
        <dbReference type="ARBA" id="ARBA00022723"/>
    </source>
</evidence>
<dbReference type="Pfam" id="PF01546">
    <property type="entry name" value="Peptidase_M20"/>
    <property type="match status" value="1"/>
</dbReference>
<dbReference type="InterPro" id="IPR011650">
    <property type="entry name" value="Peptidase_M20_dimer"/>
</dbReference>
<name>A0A2T5J3G3_9GAMM</name>
<comment type="similarity">
    <text evidence="2">Belongs to the peptidase M20A family. ArgE subfamily.</text>
</comment>
<evidence type="ECO:0000256" key="1">
    <source>
        <dbReference type="ARBA" id="ARBA00004496"/>
    </source>
</evidence>
<reference evidence="11 12" key="1">
    <citation type="submission" date="2018-04" db="EMBL/GenBank/DDBJ databases">
        <title>Genomic Encyclopedia of Archaeal and Bacterial Type Strains, Phase II (KMG-II): from individual species to whole genera.</title>
        <authorList>
            <person name="Goeker M."/>
        </authorList>
    </citation>
    <scope>NUCLEOTIDE SEQUENCE [LARGE SCALE GENOMIC DNA]</scope>
    <source>
        <strain evidence="11 12">DSM 5822</strain>
    </source>
</reference>
<dbReference type="AlphaFoldDB" id="A0A2T5J3G3"/>
<dbReference type="GO" id="GO:0008777">
    <property type="term" value="F:acetylornithine deacetylase activity"/>
    <property type="evidence" value="ECO:0007669"/>
    <property type="project" value="TreeGrafter"/>
</dbReference>
<evidence type="ECO:0000256" key="8">
    <source>
        <dbReference type="ARBA" id="ARBA00022833"/>
    </source>
</evidence>
<dbReference type="GO" id="GO:0006526">
    <property type="term" value="P:L-arginine biosynthetic process"/>
    <property type="evidence" value="ECO:0007669"/>
    <property type="project" value="UniProtKB-KW"/>
</dbReference>
<organism evidence="11 12">
    <name type="scientific">Agitococcus lubricus</name>
    <dbReference type="NCBI Taxonomy" id="1077255"/>
    <lineage>
        <taxon>Bacteria</taxon>
        <taxon>Pseudomonadati</taxon>
        <taxon>Pseudomonadota</taxon>
        <taxon>Gammaproteobacteria</taxon>
        <taxon>Moraxellales</taxon>
        <taxon>Moraxellaceae</taxon>
        <taxon>Agitococcus</taxon>
    </lineage>
</organism>
<dbReference type="GO" id="GO:0046872">
    <property type="term" value="F:metal ion binding"/>
    <property type="evidence" value="ECO:0007669"/>
    <property type="project" value="UniProtKB-KW"/>
</dbReference>
<dbReference type="CDD" id="cd03894">
    <property type="entry name" value="M20_ArgE"/>
    <property type="match status" value="1"/>
</dbReference>
<evidence type="ECO:0000256" key="3">
    <source>
        <dbReference type="ARBA" id="ARBA00022490"/>
    </source>
</evidence>
<evidence type="ECO:0000313" key="11">
    <source>
        <dbReference type="EMBL" id="PTQ91159.1"/>
    </source>
</evidence>
<keyword evidence="3" id="KW-0963">Cytoplasm</keyword>
<evidence type="ECO:0000256" key="5">
    <source>
        <dbReference type="ARBA" id="ARBA00022605"/>
    </source>
</evidence>
<keyword evidence="6" id="KW-0479">Metal-binding</keyword>
<dbReference type="InterPro" id="IPR050072">
    <property type="entry name" value="Peptidase_M20A"/>
</dbReference>
<evidence type="ECO:0000256" key="7">
    <source>
        <dbReference type="ARBA" id="ARBA00022801"/>
    </source>
</evidence>
<keyword evidence="12" id="KW-1185">Reference proteome</keyword>
<dbReference type="GO" id="GO:0005737">
    <property type="term" value="C:cytoplasm"/>
    <property type="evidence" value="ECO:0007669"/>
    <property type="project" value="UniProtKB-SubCell"/>
</dbReference>
<feature type="domain" description="Peptidase M20 dimerisation" evidence="10">
    <location>
        <begin position="252"/>
        <end position="360"/>
    </location>
</feature>
<dbReference type="SUPFAM" id="SSF55031">
    <property type="entry name" value="Bacterial exopeptidase dimerisation domain"/>
    <property type="match status" value="1"/>
</dbReference>
<dbReference type="NCBIfam" id="TIGR01892">
    <property type="entry name" value="AcOrn-deacetyl"/>
    <property type="match status" value="1"/>
</dbReference>
<evidence type="ECO:0000313" key="12">
    <source>
        <dbReference type="Proteomes" id="UP000244223"/>
    </source>
</evidence>
<dbReference type="Gene3D" id="3.30.70.360">
    <property type="match status" value="1"/>
</dbReference>
<dbReference type="InterPro" id="IPR010169">
    <property type="entry name" value="AcOrn-deacetyl"/>
</dbReference>
<keyword evidence="4" id="KW-0055">Arginine biosynthesis</keyword>
<dbReference type="EMBL" id="QAON01000001">
    <property type="protein sequence ID" value="PTQ91159.1"/>
    <property type="molecule type" value="Genomic_DNA"/>
</dbReference>
<evidence type="ECO:0000256" key="9">
    <source>
        <dbReference type="ARBA" id="ARBA00023285"/>
    </source>
</evidence>
<sequence length="461" mass="50360">MPSQTLALKIKGIFLTIREIHHVLSAILTAIYSLKSLIMVFESSKICKQALRFQTINSSRTAIFVVCCLKSYATLNIMIDKHFLQQLQQLVALPSVSCTDPKIDQGNLAVIELLATWFSHIGFSCEIMPISAGKANLIATLGSGSGGLVLAGHTDTVPCDAQLWTSDPFKVSERHGKLYGLGIADMKGFFPAAFNAAQAFSKSKLQAPLIIIATCDEESSMAGAKALVEAGKPKARFAVIGEPTSLKPIRLHKGVMMERVTIMGHSGHSSDPSLGNNALDAMTLVMGELMAFRAEMQQKYHHPAFTIPYPTLNLGCIHGGDNPNRICGQCELQFDLRPLPDMNMDDIRQQIGQRLKRIALQQHIQIDYEPIFEGTPPAETPANSPFVKMVERLTQSEAGSVAFGTEAPYFRQLGMDTVILGAGSIETAHQPNEYLPISNISPLLLWLKQLIHHYCVLGHAA</sequence>
<dbReference type="Gene3D" id="3.40.630.10">
    <property type="entry name" value="Zn peptidases"/>
    <property type="match status" value="1"/>
</dbReference>
<proteinExistence type="inferred from homology"/>
<keyword evidence="9" id="KW-0170">Cobalt</keyword>
<keyword evidence="8" id="KW-0862">Zinc</keyword>
<dbReference type="Proteomes" id="UP000244223">
    <property type="component" value="Unassembled WGS sequence"/>
</dbReference>
<accession>A0A2T5J3G3</accession>
<gene>
    <name evidence="11" type="ORF">C8N29_101231</name>
</gene>
<evidence type="ECO:0000256" key="4">
    <source>
        <dbReference type="ARBA" id="ARBA00022571"/>
    </source>
</evidence>